<sequence>MSSLRQQTVAQVSRHHPTTTVSRSLMSPPLPTFQYALLVAASLLAYGGSLYGTFVFDDSAAIVKNMDVRNVATPFRDLLRHDFWGNNLTDPTSHKSFRPLTVLSFQLENRLLGLNAGHMKKVNLALHTLICLLVFKLYQVLWRDSGQFRTPFWAAFIFTVHPIHTEAVVGIVGRADLLAAIGYLTVLLLYQRWLASERRYGAVVYAGLFLLTVLSMLFKETGMTALVACGAIDLLKRINFRVPLAEFFAVHRSRLGRVFILASLSLATVALRLWIMDFESPRFHRMDNPIGATNSTISRLLSQSYLYWLNSWLLLCPDWLSFDWALGSVPLLESVADYRILFVVLFYTAIAVLAFRSYESKSREITTSLALAIVPFLPACGLVRVGFVIAERLLYLPSVGFCYLVAVGWRRLIKRSVAFYIPLCLLCTTFILKTQSRAYEWTSEDLLFRSALRVCPHNAKVYYNIARLATDQGDRATAFTFYRRAIELHPEYEAAHMNLGNLYRETHELDRAEWHLRRAIEIHEPFPSAWMNLGIVQAARKDHDAALTSYQRALQLKPNYANCLYNLGNLYIDKQNSSMALRYWREAIQQNPRHSKAWANILALYDNRGRTEDIIRTSALALTFLPNDTAILFTRANAYGKLGQYETAESLYHQIIAARPDHAVYRANLGVLYHRWGQRKAQAIEQYRAALRLDPNLRSAKANLLKLMDET</sequence>
<feature type="repeat" description="TPR" evidence="16">
    <location>
        <begin position="527"/>
        <end position="560"/>
    </location>
</feature>
<dbReference type="SUPFAM" id="SSF48452">
    <property type="entry name" value="TPR-like"/>
    <property type="match status" value="2"/>
</dbReference>
<feature type="repeat" description="TPR" evidence="16">
    <location>
        <begin position="561"/>
        <end position="594"/>
    </location>
</feature>
<dbReference type="PANTHER" id="PTHR44227:SF3">
    <property type="entry name" value="PROTEIN O-MANNOSYL-TRANSFERASE TMTC4"/>
    <property type="match status" value="1"/>
</dbReference>
<dbReference type="Pfam" id="PF14559">
    <property type="entry name" value="TPR_19"/>
    <property type="match status" value="1"/>
</dbReference>
<proteinExistence type="inferred from homology"/>
<evidence type="ECO:0000256" key="15">
    <source>
        <dbReference type="ARBA" id="ARBA00045102"/>
    </source>
</evidence>
<feature type="repeat" description="TPR" evidence="16">
    <location>
        <begin position="493"/>
        <end position="526"/>
    </location>
</feature>
<feature type="repeat" description="TPR" evidence="16">
    <location>
        <begin position="459"/>
        <end position="492"/>
    </location>
</feature>
<dbReference type="VEuPathDB" id="VectorBase:AMEC017602"/>
<dbReference type="STRING" id="34690.A0A182UBW6"/>
<dbReference type="EnsemblMetazoa" id="AMEC017602-RA">
    <property type="protein sequence ID" value="AMEC017602-PA"/>
    <property type="gene ID" value="AMEC017602"/>
</dbReference>
<comment type="catalytic activity">
    <reaction evidence="14">
        <text>a di-trans,poly-cis-dolichyl beta-D-mannosyl phosphate + L-threonyl-[protein] = 3-O-(alpha-D-mannosyl)-L-threonyl-[protein] + a di-trans,poly-cis-dolichyl phosphate + H(+)</text>
        <dbReference type="Rhea" id="RHEA:53396"/>
        <dbReference type="Rhea" id="RHEA-COMP:11060"/>
        <dbReference type="Rhea" id="RHEA-COMP:13547"/>
        <dbReference type="Rhea" id="RHEA-COMP:19498"/>
        <dbReference type="Rhea" id="RHEA-COMP:19501"/>
        <dbReference type="ChEBI" id="CHEBI:15378"/>
        <dbReference type="ChEBI" id="CHEBI:30013"/>
        <dbReference type="ChEBI" id="CHEBI:57683"/>
        <dbReference type="ChEBI" id="CHEBI:58211"/>
        <dbReference type="ChEBI" id="CHEBI:137323"/>
        <dbReference type="EC" id="2.4.1.109"/>
    </reaction>
</comment>
<keyword evidence="13 18" id="KW-0472">Membrane</keyword>
<keyword evidence="12 18" id="KW-1133">Transmembrane helix</keyword>
<dbReference type="Gene3D" id="1.25.40.10">
    <property type="entry name" value="Tetratricopeptide repeat domain"/>
    <property type="match status" value="3"/>
</dbReference>
<accession>A0A182UBW6</accession>
<dbReference type="EC" id="2.4.1.109" evidence="6"/>
<evidence type="ECO:0000256" key="6">
    <source>
        <dbReference type="ARBA" id="ARBA00012839"/>
    </source>
</evidence>
<protein>
    <recommendedName>
        <fullName evidence="6">dolichyl-phosphate-mannose--protein mannosyltransferase</fullName>
        <ecNumber evidence="6">2.4.1.109</ecNumber>
    </recommendedName>
</protein>
<dbReference type="PANTHER" id="PTHR44227">
    <property type="match status" value="1"/>
</dbReference>
<evidence type="ECO:0000256" key="3">
    <source>
        <dbReference type="ARBA" id="ARBA00004240"/>
    </source>
</evidence>
<reference evidence="21" key="1">
    <citation type="submission" date="2014-01" db="EMBL/GenBank/DDBJ databases">
        <title>The Genome Sequence of Anopheles melas CM1001059_A (V2).</title>
        <authorList>
            <consortium name="The Broad Institute Genomics Platform"/>
            <person name="Neafsey D.E."/>
            <person name="Besansky N."/>
            <person name="Howell P."/>
            <person name="Walton C."/>
            <person name="Young S.K."/>
            <person name="Zeng Q."/>
            <person name="Gargeya S."/>
            <person name="Fitzgerald M."/>
            <person name="Haas B."/>
            <person name="Abouelleil A."/>
            <person name="Allen A.W."/>
            <person name="Alvarado L."/>
            <person name="Arachchi H.M."/>
            <person name="Berlin A.M."/>
            <person name="Chapman S.B."/>
            <person name="Gainer-Dewar J."/>
            <person name="Goldberg J."/>
            <person name="Griggs A."/>
            <person name="Gujja S."/>
            <person name="Hansen M."/>
            <person name="Howarth C."/>
            <person name="Imamovic A."/>
            <person name="Ireland A."/>
            <person name="Larimer J."/>
            <person name="McCowan C."/>
            <person name="Murphy C."/>
            <person name="Pearson M."/>
            <person name="Poon T.W."/>
            <person name="Priest M."/>
            <person name="Roberts A."/>
            <person name="Saif S."/>
            <person name="Shea T."/>
            <person name="Sisk P."/>
            <person name="Sykes S."/>
            <person name="Wortman J."/>
            <person name="Nusbaum C."/>
            <person name="Birren B."/>
        </authorList>
    </citation>
    <scope>NUCLEOTIDE SEQUENCE [LARGE SCALE GENOMIC DNA]</scope>
    <source>
        <strain evidence="21">CM1001059</strain>
    </source>
</reference>
<keyword evidence="8 18" id="KW-0812">Transmembrane</keyword>
<evidence type="ECO:0000256" key="1">
    <source>
        <dbReference type="ARBA" id="ARBA00003582"/>
    </source>
</evidence>
<evidence type="ECO:0000256" key="16">
    <source>
        <dbReference type="PROSITE-ProRule" id="PRU00339"/>
    </source>
</evidence>
<dbReference type="InterPro" id="IPR011990">
    <property type="entry name" value="TPR-like_helical_dom_sf"/>
</dbReference>
<evidence type="ECO:0000256" key="4">
    <source>
        <dbReference type="ARBA" id="ARBA00004922"/>
    </source>
</evidence>
<feature type="compositionally biased region" description="Polar residues" evidence="17">
    <location>
        <begin position="1"/>
        <end position="11"/>
    </location>
</feature>
<evidence type="ECO:0000313" key="20">
    <source>
        <dbReference type="EnsemblMetazoa" id="AMEC017602-PA"/>
    </source>
</evidence>
<evidence type="ECO:0000256" key="5">
    <source>
        <dbReference type="ARBA" id="ARBA00007882"/>
    </source>
</evidence>
<evidence type="ECO:0000256" key="7">
    <source>
        <dbReference type="ARBA" id="ARBA00022679"/>
    </source>
</evidence>
<dbReference type="SMART" id="SM00028">
    <property type="entry name" value="TPR"/>
    <property type="match status" value="6"/>
</dbReference>
<feature type="transmembrane region" description="Helical" evidence="18">
    <location>
        <begin position="33"/>
        <end position="56"/>
    </location>
</feature>
<feature type="transmembrane region" description="Helical" evidence="18">
    <location>
        <begin position="255"/>
        <end position="275"/>
    </location>
</feature>
<comment type="similarity">
    <text evidence="5">Belongs to the TMTC family.</text>
</comment>
<evidence type="ECO:0000256" key="12">
    <source>
        <dbReference type="ARBA" id="ARBA00022989"/>
    </source>
</evidence>
<feature type="transmembrane region" description="Helical" evidence="18">
    <location>
        <begin position="167"/>
        <end position="190"/>
    </location>
</feature>
<evidence type="ECO:0000256" key="17">
    <source>
        <dbReference type="SAM" id="MobiDB-lite"/>
    </source>
</evidence>
<feature type="transmembrane region" description="Helical" evidence="18">
    <location>
        <begin position="393"/>
        <end position="409"/>
    </location>
</feature>
<dbReference type="GO" id="GO:0030968">
    <property type="term" value="P:endoplasmic reticulum unfolded protein response"/>
    <property type="evidence" value="ECO:0007669"/>
    <property type="project" value="TreeGrafter"/>
</dbReference>
<evidence type="ECO:0000313" key="21">
    <source>
        <dbReference type="Proteomes" id="UP000075902"/>
    </source>
</evidence>
<keyword evidence="21" id="KW-1185">Reference proteome</keyword>
<dbReference type="InterPro" id="IPR019734">
    <property type="entry name" value="TPR_rpt"/>
</dbReference>
<dbReference type="PROSITE" id="PS50293">
    <property type="entry name" value="TPR_REGION"/>
    <property type="match status" value="1"/>
</dbReference>
<name>A0A182UBW6_9DIPT</name>
<dbReference type="GO" id="GO:0005783">
    <property type="term" value="C:endoplasmic reticulum"/>
    <property type="evidence" value="ECO:0007669"/>
    <property type="project" value="UniProtKB-SubCell"/>
</dbReference>
<evidence type="ECO:0000256" key="13">
    <source>
        <dbReference type="ARBA" id="ARBA00023136"/>
    </source>
</evidence>
<dbReference type="AlphaFoldDB" id="A0A182UBW6"/>
<reference evidence="20" key="2">
    <citation type="submission" date="2020-05" db="UniProtKB">
        <authorList>
            <consortium name="EnsemblMetazoa"/>
        </authorList>
    </citation>
    <scope>IDENTIFICATION</scope>
    <source>
        <strain evidence="20">CM1001059</strain>
    </source>
</reference>
<comment type="subcellular location">
    <subcellularLocation>
        <location evidence="3">Endoplasmic reticulum</location>
    </subcellularLocation>
    <subcellularLocation>
        <location evidence="2">Membrane</location>
        <topology evidence="2">Multi-pass membrane protein</topology>
    </subcellularLocation>
</comment>
<dbReference type="PROSITE" id="PS50005">
    <property type="entry name" value="TPR"/>
    <property type="match status" value="5"/>
</dbReference>
<keyword evidence="9" id="KW-0677">Repeat</keyword>
<evidence type="ECO:0000256" key="10">
    <source>
        <dbReference type="ARBA" id="ARBA00022803"/>
    </source>
</evidence>
<feature type="transmembrane region" description="Helical" evidence="18">
    <location>
        <begin position="367"/>
        <end position="387"/>
    </location>
</feature>
<evidence type="ECO:0000256" key="2">
    <source>
        <dbReference type="ARBA" id="ARBA00004141"/>
    </source>
</evidence>
<evidence type="ECO:0000259" key="19">
    <source>
        <dbReference type="Pfam" id="PF08409"/>
    </source>
</evidence>
<feature type="transmembrane region" description="Helical" evidence="18">
    <location>
        <begin position="338"/>
        <end position="355"/>
    </location>
</feature>
<dbReference type="GO" id="GO:0004169">
    <property type="term" value="F:dolichyl-phosphate-mannose-protein mannosyltransferase activity"/>
    <property type="evidence" value="ECO:0007669"/>
    <property type="project" value="UniProtKB-EC"/>
</dbReference>
<dbReference type="Pfam" id="PF13432">
    <property type="entry name" value="TPR_16"/>
    <property type="match status" value="1"/>
</dbReference>
<evidence type="ECO:0000256" key="18">
    <source>
        <dbReference type="SAM" id="Phobius"/>
    </source>
</evidence>
<keyword evidence="10 16" id="KW-0802">TPR repeat</keyword>
<feature type="repeat" description="TPR" evidence="16">
    <location>
        <begin position="629"/>
        <end position="662"/>
    </location>
</feature>
<organism evidence="20 21">
    <name type="scientific">Anopheles melas</name>
    <dbReference type="NCBI Taxonomy" id="34690"/>
    <lineage>
        <taxon>Eukaryota</taxon>
        <taxon>Metazoa</taxon>
        <taxon>Ecdysozoa</taxon>
        <taxon>Arthropoda</taxon>
        <taxon>Hexapoda</taxon>
        <taxon>Insecta</taxon>
        <taxon>Pterygota</taxon>
        <taxon>Neoptera</taxon>
        <taxon>Endopterygota</taxon>
        <taxon>Diptera</taxon>
        <taxon>Nematocera</taxon>
        <taxon>Culicoidea</taxon>
        <taxon>Culicidae</taxon>
        <taxon>Anophelinae</taxon>
        <taxon>Anopheles</taxon>
    </lineage>
</organism>
<dbReference type="InterPro" id="IPR052346">
    <property type="entry name" value="O-mannosyl-transferase_TMTC"/>
</dbReference>
<dbReference type="Proteomes" id="UP000075902">
    <property type="component" value="Unassembled WGS sequence"/>
</dbReference>
<keyword evidence="7" id="KW-0808">Transferase</keyword>
<evidence type="ECO:0000256" key="8">
    <source>
        <dbReference type="ARBA" id="ARBA00022692"/>
    </source>
</evidence>
<dbReference type="UniPathway" id="UPA00378"/>
<feature type="transmembrane region" description="Helical" evidence="18">
    <location>
        <begin position="124"/>
        <end position="142"/>
    </location>
</feature>
<evidence type="ECO:0000256" key="9">
    <source>
        <dbReference type="ARBA" id="ARBA00022737"/>
    </source>
</evidence>
<comment type="function">
    <text evidence="1">Transfers mannosyl residues to the hydroxyl group of serine or threonine residues.</text>
</comment>
<keyword evidence="11" id="KW-0256">Endoplasmic reticulum</keyword>
<feature type="domain" description="DUF1736" evidence="19">
    <location>
        <begin position="278"/>
        <end position="350"/>
    </location>
</feature>
<dbReference type="Pfam" id="PF08409">
    <property type="entry name" value="TMTC_DUF1736"/>
    <property type="match status" value="1"/>
</dbReference>
<feature type="region of interest" description="Disordered" evidence="17">
    <location>
        <begin position="1"/>
        <end position="23"/>
    </location>
</feature>
<dbReference type="Pfam" id="PF13414">
    <property type="entry name" value="TPR_11"/>
    <property type="match status" value="1"/>
</dbReference>
<comment type="catalytic activity">
    <reaction evidence="15">
        <text>a di-trans,poly-cis-dolichyl beta-D-mannosyl phosphate + L-seryl-[protein] = 3-O-(alpha-D-mannosyl)-L-seryl-[protein] + a di-trans,poly-cis-dolichyl phosphate + H(+)</text>
        <dbReference type="Rhea" id="RHEA:17377"/>
        <dbReference type="Rhea" id="RHEA-COMP:9863"/>
        <dbReference type="Rhea" id="RHEA-COMP:13546"/>
        <dbReference type="Rhea" id="RHEA-COMP:19498"/>
        <dbReference type="Rhea" id="RHEA-COMP:19501"/>
        <dbReference type="ChEBI" id="CHEBI:15378"/>
        <dbReference type="ChEBI" id="CHEBI:29999"/>
        <dbReference type="ChEBI" id="CHEBI:57683"/>
        <dbReference type="ChEBI" id="CHEBI:58211"/>
        <dbReference type="ChEBI" id="CHEBI:137321"/>
        <dbReference type="EC" id="2.4.1.109"/>
    </reaction>
</comment>
<comment type="pathway">
    <text evidence="4">Protein modification; protein glycosylation.</text>
</comment>
<evidence type="ECO:0000256" key="14">
    <source>
        <dbReference type="ARBA" id="ARBA00045085"/>
    </source>
</evidence>
<dbReference type="GO" id="GO:0016020">
    <property type="term" value="C:membrane"/>
    <property type="evidence" value="ECO:0007669"/>
    <property type="project" value="UniProtKB-SubCell"/>
</dbReference>
<dbReference type="InterPro" id="IPR013618">
    <property type="entry name" value="TMTC_DUF1736"/>
</dbReference>
<evidence type="ECO:0000256" key="11">
    <source>
        <dbReference type="ARBA" id="ARBA00022824"/>
    </source>
</evidence>
<feature type="transmembrane region" description="Helical" evidence="18">
    <location>
        <begin position="202"/>
        <end position="218"/>
    </location>
</feature>